<reference evidence="1 2" key="1">
    <citation type="journal article" date="2017" name="Environ. Microbiol.">
        <title>Decay of the glycolytic pathway and adaptation to intranuclear parasitism within Enterocytozoonidae microsporidia.</title>
        <authorList>
            <person name="Wiredu Boakye D."/>
            <person name="Jaroenlak P."/>
            <person name="Prachumwat A."/>
            <person name="Williams T.A."/>
            <person name="Bateman K.S."/>
            <person name="Itsathitphaisarn O."/>
            <person name="Sritunyalucksana K."/>
            <person name="Paszkiewicz K.H."/>
            <person name="Moore K.A."/>
            <person name="Stentiford G.D."/>
            <person name="Williams B.A."/>
        </authorList>
    </citation>
    <scope>NUCLEOTIDE SEQUENCE [LARGE SCALE GENOMIC DNA]</scope>
    <source>
        <strain evidence="1 2">GB1</strain>
    </source>
</reference>
<gene>
    <name evidence="1" type="ORF">ECANGB1_760</name>
</gene>
<protein>
    <submittedName>
        <fullName evidence="1">Uncharacterized protein</fullName>
    </submittedName>
</protein>
<proteinExistence type="predicted"/>
<sequence length="75" mass="8994">MKYYVFINLRGKSKDIIAINRNVIYIFKIFGTNRYMNISIIISDYITQVSFTSIKYKQIVITLKSEYKIYKPIRV</sequence>
<dbReference type="EMBL" id="LWDP01000155">
    <property type="protein sequence ID" value="ORD93187.1"/>
    <property type="molecule type" value="Genomic_DNA"/>
</dbReference>
<accession>A0A1Y1S482</accession>
<dbReference type="AlphaFoldDB" id="A0A1Y1S482"/>
<evidence type="ECO:0000313" key="2">
    <source>
        <dbReference type="Proteomes" id="UP000192639"/>
    </source>
</evidence>
<organism evidence="1 2">
    <name type="scientific">Enterospora canceri</name>
    <dbReference type="NCBI Taxonomy" id="1081671"/>
    <lineage>
        <taxon>Eukaryota</taxon>
        <taxon>Fungi</taxon>
        <taxon>Fungi incertae sedis</taxon>
        <taxon>Microsporidia</taxon>
        <taxon>Enterocytozoonidae</taxon>
        <taxon>Enterospora</taxon>
    </lineage>
</organism>
<evidence type="ECO:0000313" key="1">
    <source>
        <dbReference type="EMBL" id="ORD93187.1"/>
    </source>
</evidence>
<dbReference type="Proteomes" id="UP000192639">
    <property type="component" value="Unassembled WGS sequence"/>
</dbReference>
<keyword evidence="2" id="KW-1185">Reference proteome</keyword>
<comment type="caution">
    <text evidence="1">The sequence shown here is derived from an EMBL/GenBank/DDBJ whole genome shotgun (WGS) entry which is preliminary data.</text>
</comment>
<name>A0A1Y1S482_9MICR</name>
<dbReference type="VEuPathDB" id="MicrosporidiaDB:ECANGB1_760"/>